<reference evidence="5" key="2">
    <citation type="journal article" date="2021" name="PeerJ">
        <title>Extensive microbial diversity within the chicken gut microbiome revealed by metagenomics and culture.</title>
        <authorList>
            <person name="Gilroy R."/>
            <person name="Ravi A."/>
            <person name="Getino M."/>
            <person name="Pursley I."/>
            <person name="Horton D.L."/>
            <person name="Alikhan N.F."/>
            <person name="Baker D."/>
            <person name="Gharbi K."/>
            <person name="Hall N."/>
            <person name="Watson M."/>
            <person name="Adriaenssens E.M."/>
            <person name="Foster-Nyarko E."/>
            <person name="Jarju S."/>
            <person name="Secka A."/>
            <person name="Antonio M."/>
            <person name="Oren A."/>
            <person name="Chaudhuri R.R."/>
            <person name="La Ragione R."/>
            <person name="Hildebrand F."/>
            <person name="Pallen M.J."/>
        </authorList>
    </citation>
    <scope>NUCLEOTIDE SEQUENCE</scope>
    <source>
        <strain evidence="5">ChiSjej4B22-8349</strain>
    </source>
</reference>
<feature type="domain" description="4Fe-4S ferredoxin-type" evidence="4">
    <location>
        <begin position="10"/>
        <end position="39"/>
    </location>
</feature>
<dbReference type="SUPFAM" id="SSF54862">
    <property type="entry name" value="4Fe-4S ferredoxins"/>
    <property type="match status" value="1"/>
</dbReference>
<dbReference type="InterPro" id="IPR017896">
    <property type="entry name" value="4Fe4S_Fe-S-bd"/>
</dbReference>
<dbReference type="Gene3D" id="3.30.70.20">
    <property type="match status" value="1"/>
</dbReference>
<name>A0A9D1N5T2_9FIRM</name>
<dbReference type="AlphaFoldDB" id="A0A9D1N5T2"/>
<gene>
    <name evidence="5" type="ORF">IAD25_00500</name>
</gene>
<keyword evidence="1" id="KW-0479">Metal-binding</keyword>
<evidence type="ECO:0000256" key="2">
    <source>
        <dbReference type="ARBA" id="ARBA00023004"/>
    </source>
</evidence>
<evidence type="ECO:0000259" key="4">
    <source>
        <dbReference type="PROSITE" id="PS51379"/>
    </source>
</evidence>
<accession>A0A9D1N5T2</accession>
<keyword evidence="2" id="KW-0408">Iron</keyword>
<evidence type="ECO:0000256" key="1">
    <source>
        <dbReference type="ARBA" id="ARBA00022723"/>
    </source>
</evidence>
<dbReference type="Pfam" id="PF14697">
    <property type="entry name" value="Fer4_21"/>
    <property type="match status" value="1"/>
</dbReference>
<organism evidence="5 6">
    <name type="scientific">Candidatus Allocopromorpha excrementipullorum</name>
    <dbReference type="NCBI Taxonomy" id="2840743"/>
    <lineage>
        <taxon>Bacteria</taxon>
        <taxon>Bacillati</taxon>
        <taxon>Bacillota</taxon>
        <taxon>Clostridia</taxon>
        <taxon>Eubacteriales</taxon>
        <taxon>Eubacteriaceae</taxon>
        <taxon>Eubacteriaceae incertae sedis</taxon>
        <taxon>Candidatus Allocopromorpha</taxon>
    </lineage>
</organism>
<dbReference type="Proteomes" id="UP000824130">
    <property type="component" value="Unassembled WGS sequence"/>
</dbReference>
<reference evidence="5" key="1">
    <citation type="submission" date="2020-10" db="EMBL/GenBank/DDBJ databases">
        <authorList>
            <person name="Gilroy R."/>
        </authorList>
    </citation>
    <scope>NUCLEOTIDE SEQUENCE</scope>
    <source>
        <strain evidence="5">ChiSjej4B22-8349</strain>
    </source>
</reference>
<sequence length="71" mass="7601">METMSKGKRMTAQVTKKLCVACGCCAKACPVSAVNIYKGMYAIVDASRCVGCGRCRRECPASIIEMMEVAS</sequence>
<evidence type="ECO:0000313" key="5">
    <source>
        <dbReference type="EMBL" id="HIU95176.1"/>
    </source>
</evidence>
<dbReference type="InterPro" id="IPR017900">
    <property type="entry name" value="4Fe4S_Fe_S_CS"/>
</dbReference>
<evidence type="ECO:0000313" key="6">
    <source>
        <dbReference type="Proteomes" id="UP000824130"/>
    </source>
</evidence>
<dbReference type="PROSITE" id="PS00198">
    <property type="entry name" value="4FE4S_FER_1"/>
    <property type="match status" value="2"/>
</dbReference>
<dbReference type="GO" id="GO:0051536">
    <property type="term" value="F:iron-sulfur cluster binding"/>
    <property type="evidence" value="ECO:0007669"/>
    <property type="project" value="UniProtKB-KW"/>
</dbReference>
<dbReference type="EMBL" id="DVOB01000010">
    <property type="protein sequence ID" value="HIU95176.1"/>
    <property type="molecule type" value="Genomic_DNA"/>
</dbReference>
<proteinExistence type="predicted"/>
<comment type="caution">
    <text evidence="5">The sequence shown here is derived from an EMBL/GenBank/DDBJ whole genome shotgun (WGS) entry which is preliminary data.</text>
</comment>
<dbReference type="PROSITE" id="PS51379">
    <property type="entry name" value="4FE4S_FER_2"/>
    <property type="match status" value="2"/>
</dbReference>
<keyword evidence="3" id="KW-0411">Iron-sulfur</keyword>
<dbReference type="GO" id="GO:0046872">
    <property type="term" value="F:metal ion binding"/>
    <property type="evidence" value="ECO:0007669"/>
    <property type="project" value="UniProtKB-KW"/>
</dbReference>
<feature type="domain" description="4Fe-4S ferredoxin-type" evidence="4">
    <location>
        <begin position="40"/>
        <end position="69"/>
    </location>
</feature>
<protein>
    <submittedName>
        <fullName evidence="5">4Fe-4S binding protein</fullName>
    </submittedName>
</protein>
<evidence type="ECO:0000256" key="3">
    <source>
        <dbReference type="ARBA" id="ARBA00023014"/>
    </source>
</evidence>